<evidence type="ECO:0000313" key="3">
    <source>
        <dbReference type="Proteomes" id="UP000626786"/>
    </source>
</evidence>
<comment type="caution">
    <text evidence="2">The sequence shown here is derived from an EMBL/GenBank/DDBJ whole genome shotgun (WGS) entry which is preliminary data.</text>
</comment>
<dbReference type="Gene3D" id="1.10.10.10">
    <property type="entry name" value="Winged helix-like DNA-binding domain superfamily/Winged helix DNA-binding domain"/>
    <property type="match status" value="1"/>
</dbReference>
<dbReference type="Pfam" id="PF04545">
    <property type="entry name" value="Sigma70_r4"/>
    <property type="match status" value="1"/>
</dbReference>
<proteinExistence type="predicted"/>
<gene>
    <name evidence="2" type="ORF">H9649_07575</name>
</gene>
<dbReference type="SUPFAM" id="SSF88659">
    <property type="entry name" value="Sigma3 and sigma4 domains of RNA polymerase sigma factors"/>
    <property type="match status" value="1"/>
</dbReference>
<evidence type="ECO:0000313" key="2">
    <source>
        <dbReference type="EMBL" id="MBD7984434.1"/>
    </source>
</evidence>
<dbReference type="Proteomes" id="UP000626786">
    <property type="component" value="Unassembled WGS sequence"/>
</dbReference>
<dbReference type="InterPro" id="IPR036388">
    <property type="entry name" value="WH-like_DNA-bd_sf"/>
</dbReference>
<protein>
    <recommendedName>
        <fullName evidence="1">RNA polymerase sigma-70 region 4 domain-containing protein</fullName>
    </recommendedName>
</protein>
<accession>A0ABR8UA72</accession>
<evidence type="ECO:0000259" key="1">
    <source>
        <dbReference type="Pfam" id="PF04545"/>
    </source>
</evidence>
<dbReference type="InterPro" id="IPR013324">
    <property type="entry name" value="RNA_pol_sigma_r3/r4-like"/>
</dbReference>
<dbReference type="InterPro" id="IPR007630">
    <property type="entry name" value="RNA_pol_sigma70_r4"/>
</dbReference>
<reference evidence="2 3" key="1">
    <citation type="submission" date="2020-08" db="EMBL/GenBank/DDBJ databases">
        <title>A Genomic Blueprint of the Chicken Gut Microbiome.</title>
        <authorList>
            <person name="Gilroy R."/>
            <person name="Ravi A."/>
            <person name="Getino M."/>
            <person name="Pursley I."/>
            <person name="Horton D.L."/>
            <person name="Alikhan N.-F."/>
            <person name="Baker D."/>
            <person name="Gharbi K."/>
            <person name="Hall N."/>
            <person name="Watson M."/>
            <person name="Adriaenssens E.M."/>
            <person name="Foster-Nyarko E."/>
            <person name="Jarju S."/>
            <person name="Secka A."/>
            <person name="Antonio M."/>
            <person name="Oren A."/>
            <person name="Chaudhuri R."/>
            <person name="La Ragione R.M."/>
            <person name="Hildebrand F."/>
            <person name="Pallen M.J."/>
        </authorList>
    </citation>
    <scope>NUCLEOTIDE SEQUENCE [LARGE SCALE GENOMIC DNA]</scope>
    <source>
        <strain evidence="2 3">Sa2YVA2</strain>
    </source>
</reference>
<dbReference type="EMBL" id="JACSQN010000005">
    <property type="protein sequence ID" value="MBD7984434.1"/>
    <property type="molecule type" value="Genomic_DNA"/>
</dbReference>
<name>A0ABR8UA72_9BACL</name>
<sequence length="193" mass="22476">MPCNLYCGCNRRYDMAIQLPKRVIRDRTMVQLFKDGRTLESIGDEFGLSRERVRQILVERGICSGQGGQALRTRRKKESVRYCEVSDCGRKTKGESKYCHWHKEQIENYGSFKCLVKGCDTPSLKYGMCNNHGTNFFINRQRGNVEDLNDYLKVQLAKVLMGKVKPTFVELRKFMKDNPEQFEKDLFTENVHG</sequence>
<keyword evidence="3" id="KW-1185">Reference proteome</keyword>
<organism evidence="2 3">
    <name type="scientific">Sporosarcina quadrami</name>
    <dbReference type="NCBI Taxonomy" id="2762234"/>
    <lineage>
        <taxon>Bacteria</taxon>
        <taxon>Bacillati</taxon>
        <taxon>Bacillota</taxon>
        <taxon>Bacilli</taxon>
        <taxon>Bacillales</taxon>
        <taxon>Caryophanaceae</taxon>
        <taxon>Sporosarcina</taxon>
    </lineage>
</organism>
<feature type="domain" description="RNA polymerase sigma-70 region 4" evidence="1">
    <location>
        <begin position="31"/>
        <end position="58"/>
    </location>
</feature>